<organism evidence="2 3">
    <name type="scientific">Brachionus plicatilis</name>
    <name type="common">Marine rotifer</name>
    <name type="synonym">Brachionus muelleri</name>
    <dbReference type="NCBI Taxonomy" id="10195"/>
    <lineage>
        <taxon>Eukaryota</taxon>
        <taxon>Metazoa</taxon>
        <taxon>Spiralia</taxon>
        <taxon>Gnathifera</taxon>
        <taxon>Rotifera</taxon>
        <taxon>Eurotatoria</taxon>
        <taxon>Monogononta</taxon>
        <taxon>Pseudotrocha</taxon>
        <taxon>Ploima</taxon>
        <taxon>Brachionidae</taxon>
        <taxon>Brachionus</taxon>
    </lineage>
</organism>
<evidence type="ECO:0000313" key="3">
    <source>
        <dbReference type="Proteomes" id="UP000276133"/>
    </source>
</evidence>
<evidence type="ECO:0000313" key="2">
    <source>
        <dbReference type="EMBL" id="RNA43379.1"/>
    </source>
</evidence>
<sequence>MAYYDKSEKIYEELVFRVNKEFSANKINDQQDKCDMVILTNDYFFPVHWSQHKSLFEKNSMVNISAFKNAYGIHFYGKFSHYYDLEIIKFTLKHNRKKRKHSFGQQTRSCLNLNFQFTIYRIPLFDNAAPQPRTHHWRKRYTKSRPC</sequence>
<proteinExistence type="predicted"/>
<reference evidence="2 3" key="1">
    <citation type="journal article" date="2018" name="Sci. Rep.">
        <title>Genomic signatures of local adaptation to the degree of environmental predictability in rotifers.</title>
        <authorList>
            <person name="Franch-Gras L."/>
            <person name="Hahn C."/>
            <person name="Garcia-Roger E.M."/>
            <person name="Carmona M.J."/>
            <person name="Serra M."/>
            <person name="Gomez A."/>
        </authorList>
    </citation>
    <scope>NUCLEOTIDE SEQUENCE [LARGE SCALE GENOMIC DNA]</scope>
    <source>
        <strain evidence="2">HYR1</strain>
    </source>
</reference>
<protein>
    <recommendedName>
        <fullName evidence="1">Alpha 1,4-glycosyltransferase domain-containing protein</fullName>
    </recommendedName>
</protein>
<keyword evidence="3" id="KW-1185">Reference proteome</keyword>
<dbReference type="EMBL" id="REGN01000229">
    <property type="protein sequence ID" value="RNA43379.1"/>
    <property type="molecule type" value="Genomic_DNA"/>
</dbReference>
<dbReference type="AlphaFoldDB" id="A0A3M7T639"/>
<gene>
    <name evidence="2" type="ORF">BpHYR1_051789</name>
</gene>
<evidence type="ECO:0000259" key="1">
    <source>
        <dbReference type="Pfam" id="PF04572"/>
    </source>
</evidence>
<dbReference type="InterPro" id="IPR007652">
    <property type="entry name" value="A1-4-GlycosylTfrase_dom"/>
</dbReference>
<dbReference type="Proteomes" id="UP000276133">
    <property type="component" value="Unassembled WGS sequence"/>
</dbReference>
<name>A0A3M7T639_BRAPC</name>
<dbReference type="Pfam" id="PF04572">
    <property type="entry name" value="Gb3_synth"/>
    <property type="match status" value="1"/>
</dbReference>
<comment type="caution">
    <text evidence="2">The sequence shown here is derived from an EMBL/GenBank/DDBJ whole genome shotgun (WGS) entry which is preliminary data.</text>
</comment>
<feature type="domain" description="Alpha 1,4-glycosyltransferase" evidence="1">
    <location>
        <begin position="16"/>
        <end position="85"/>
    </location>
</feature>
<accession>A0A3M7T639</accession>